<dbReference type="EMBL" id="FOUP01000013">
    <property type="protein sequence ID" value="SFO39143.1"/>
    <property type="molecule type" value="Genomic_DNA"/>
</dbReference>
<dbReference type="STRING" id="455193.SAMN05421805_113173"/>
<dbReference type="AlphaFoldDB" id="A0A1I5GTC3"/>
<proteinExistence type="predicted"/>
<dbReference type="Proteomes" id="UP000199398">
    <property type="component" value="Unassembled WGS sequence"/>
</dbReference>
<organism evidence="2 3">
    <name type="scientific">Saccharopolyspora antimicrobica</name>
    <dbReference type="NCBI Taxonomy" id="455193"/>
    <lineage>
        <taxon>Bacteria</taxon>
        <taxon>Bacillati</taxon>
        <taxon>Actinomycetota</taxon>
        <taxon>Actinomycetes</taxon>
        <taxon>Pseudonocardiales</taxon>
        <taxon>Pseudonocardiaceae</taxon>
        <taxon>Saccharopolyspora</taxon>
    </lineage>
</organism>
<sequence length="33" mass="3378">MRRIAVSVKPSSAGETTDNDLAPDSGPSSARGF</sequence>
<evidence type="ECO:0000256" key="1">
    <source>
        <dbReference type="SAM" id="MobiDB-lite"/>
    </source>
</evidence>
<accession>A0A1I5GTC3</accession>
<protein>
    <submittedName>
        <fullName evidence="2">Uncharacterized protein</fullName>
    </submittedName>
</protein>
<evidence type="ECO:0000313" key="3">
    <source>
        <dbReference type="Proteomes" id="UP000199398"/>
    </source>
</evidence>
<reference evidence="2 3" key="1">
    <citation type="submission" date="2016-10" db="EMBL/GenBank/DDBJ databases">
        <authorList>
            <person name="de Groot N.N."/>
        </authorList>
    </citation>
    <scope>NUCLEOTIDE SEQUENCE [LARGE SCALE GENOMIC DNA]</scope>
    <source>
        <strain evidence="2 3">CPCC 201259</strain>
    </source>
</reference>
<name>A0A1I5GTC3_9PSEU</name>
<gene>
    <name evidence="2" type="ORF">SAMN05421805_113173</name>
</gene>
<evidence type="ECO:0000313" key="2">
    <source>
        <dbReference type="EMBL" id="SFO39143.1"/>
    </source>
</evidence>
<feature type="region of interest" description="Disordered" evidence="1">
    <location>
        <begin position="1"/>
        <end position="33"/>
    </location>
</feature>